<dbReference type="Proteomes" id="UP000290567">
    <property type="component" value="Unassembled WGS sequence"/>
</dbReference>
<comment type="caution">
    <text evidence="1">The sequence shown here is derived from an EMBL/GenBank/DDBJ whole genome shotgun (WGS) entry which is preliminary data.</text>
</comment>
<accession>A0A4P5P616</accession>
<evidence type="ECO:0000313" key="1">
    <source>
        <dbReference type="EMBL" id="GCF93150.1"/>
    </source>
</evidence>
<dbReference type="InterPro" id="IPR010719">
    <property type="entry name" value="MnmM_MeTrfase"/>
</dbReference>
<dbReference type="Gene3D" id="3.40.50.150">
    <property type="entry name" value="Vaccinia Virus protein VP39"/>
    <property type="match status" value="1"/>
</dbReference>
<dbReference type="GO" id="GO:0008168">
    <property type="term" value="F:methyltransferase activity"/>
    <property type="evidence" value="ECO:0007669"/>
    <property type="project" value="UniProtKB-KW"/>
</dbReference>
<dbReference type="EMBL" id="BJCC01000009">
    <property type="protein sequence ID" value="GCF93150.1"/>
    <property type="molecule type" value="Genomic_DNA"/>
</dbReference>
<dbReference type="Pfam" id="PF06962">
    <property type="entry name" value="rRNA_methylase"/>
    <property type="match status" value="1"/>
</dbReference>
<reference evidence="2" key="1">
    <citation type="submission" date="2019-02" db="EMBL/GenBank/DDBJ databases">
        <title>Draft genome sequence of Enterococcus sp. Gos25-1.</title>
        <authorList>
            <person name="Tanaka N."/>
            <person name="Shiwa Y."/>
            <person name="Fujita N."/>
        </authorList>
    </citation>
    <scope>NUCLEOTIDE SEQUENCE [LARGE SCALE GENOMIC DNA]</scope>
    <source>
        <strain evidence="2">Gos25-1</strain>
    </source>
</reference>
<dbReference type="PANTHER" id="PTHR35276:SF1">
    <property type="entry name" value="TRNA (MNM(5)S(2)U34)-METHYLTRANSFERASE, CHLOROPLASTIC"/>
    <property type="match status" value="1"/>
</dbReference>
<dbReference type="GO" id="GO:0032259">
    <property type="term" value="P:methylation"/>
    <property type="evidence" value="ECO:0007669"/>
    <property type="project" value="UniProtKB-KW"/>
</dbReference>
<dbReference type="OrthoDB" id="9792989at2"/>
<dbReference type="RefSeq" id="WP_146621625.1">
    <property type="nucleotide sequence ID" value="NZ_BJCC01000009.1"/>
</dbReference>
<keyword evidence="1" id="KW-0808">Transferase</keyword>
<name>A0A4P5P616_9ENTE</name>
<dbReference type="PANTHER" id="PTHR35276">
    <property type="entry name" value="S-ADENOSYL-L-METHIONINE-DEPENDENT METHYLTRANSFERASES SUPERFAMILY PROTEIN"/>
    <property type="match status" value="1"/>
</dbReference>
<evidence type="ECO:0000313" key="2">
    <source>
        <dbReference type="Proteomes" id="UP000290567"/>
    </source>
</evidence>
<keyword evidence="2" id="KW-1185">Reference proteome</keyword>
<dbReference type="InterPro" id="IPR029063">
    <property type="entry name" value="SAM-dependent_MTases_sf"/>
</dbReference>
<dbReference type="AlphaFoldDB" id="A0A4P5P616"/>
<dbReference type="SUPFAM" id="SSF53335">
    <property type="entry name" value="S-adenosyl-L-methionine-dependent methyltransferases"/>
    <property type="match status" value="1"/>
</dbReference>
<keyword evidence="1" id="KW-0489">Methyltransferase</keyword>
<gene>
    <name evidence="1" type="ORF">NRIC_10410</name>
</gene>
<sequence length="185" mass="20704">MLQTALQFSHTLLQEVVQQGDQVIDATIGNGYDTRFLAELVGETGHVYGYDVQEQARQATIDRLGDLIDRTTLHLSGHQTIDATIPVDLPIQAAIFNLGYLPKSNKQIITLPETTQIAMEAILERLTAGGRMVIVIYYGHDGGEKEKHQVLHYCKTLPQEQFSVLSYQFINQRGNPPILICVEKK</sequence>
<protein>
    <submittedName>
        <fullName evidence="1">rRNA methyltransferase</fullName>
    </submittedName>
</protein>
<proteinExistence type="predicted"/>
<organism evidence="1 2">
    <name type="scientific">Enterococcus florum</name>
    <dbReference type="NCBI Taxonomy" id="2480627"/>
    <lineage>
        <taxon>Bacteria</taxon>
        <taxon>Bacillati</taxon>
        <taxon>Bacillota</taxon>
        <taxon>Bacilli</taxon>
        <taxon>Lactobacillales</taxon>
        <taxon>Enterococcaceae</taxon>
        <taxon>Enterococcus</taxon>
    </lineage>
</organism>